<organism evidence="6 7">
    <name type="scientific">Planobispora rosea</name>
    <dbReference type="NCBI Taxonomy" id="35762"/>
    <lineage>
        <taxon>Bacteria</taxon>
        <taxon>Bacillati</taxon>
        <taxon>Actinomycetota</taxon>
        <taxon>Actinomycetes</taxon>
        <taxon>Streptosporangiales</taxon>
        <taxon>Streptosporangiaceae</taxon>
        <taxon>Planobispora</taxon>
    </lineage>
</organism>
<dbReference type="GO" id="GO:0004518">
    <property type="term" value="F:nuclease activity"/>
    <property type="evidence" value="ECO:0007669"/>
    <property type="project" value="UniProtKB-KW"/>
</dbReference>
<dbReference type="RefSeq" id="WP_068921421.1">
    <property type="nucleotide sequence ID" value="NZ_BMQP01000048.1"/>
</dbReference>
<keyword evidence="4" id="KW-0460">Magnesium</keyword>
<dbReference type="AlphaFoldDB" id="A0A8J3S735"/>
<evidence type="ECO:0000256" key="2">
    <source>
        <dbReference type="ARBA" id="ARBA00022723"/>
    </source>
</evidence>
<dbReference type="GO" id="GO:0046872">
    <property type="term" value="F:metal ion binding"/>
    <property type="evidence" value="ECO:0007669"/>
    <property type="project" value="UniProtKB-KW"/>
</dbReference>
<comment type="caution">
    <text evidence="6">The sequence shown here is derived from an EMBL/GenBank/DDBJ whole genome shotgun (WGS) entry which is preliminary data.</text>
</comment>
<name>A0A8J3S735_PLARO</name>
<protein>
    <recommendedName>
        <fullName evidence="5">PIN domain-containing protein</fullName>
    </recommendedName>
</protein>
<proteinExistence type="predicted"/>
<gene>
    <name evidence="6" type="ORF">Pro02_64420</name>
</gene>
<dbReference type="EMBL" id="BOOI01000072">
    <property type="protein sequence ID" value="GIH88034.1"/>
    <property type="molecule type" value="Genomic_DNA"/>
</dbReference>
<evidence type="ECO:0000256" key="1">
    <source>
        <dbReference type="ARBA" id="ARBA00022722"/>
    </source>
</evidence>
<keyword evidence="7" id="KW-1185">Reference proteome</keyword>
<dbReference type="SUPFAM" id="SSF88723">
    <property type="entry name" value="PIN domain-like"/>
    <property type="match status" value="1"/>
</dbReference>
<keyword evidence="2" id="KW-0479">Metal-binding</keyword>
<evidence type="ECO:0000256" key="3">
    <source>
        <dbReference type="ARBA" id="ARBA00022801"/>
    </source>
</evidence>
<dbReference type="Gene3D" id="3.40.50.1010">
    <property type="entry name" value="5'-nuclease"/>
    <property type="match status" value="1"/>
</dbReference>
<dbReference type="OrthoDB" id="3785877at2"/>
<sequence>MRATATRLPLLYDAGALIAAEADDRLFLRLHRQALDEGRKIVVPVPVLAQVWRGSAKQTSLARMLHGCEVVDMTEAIGRAAGALCGRNGTCDVVDATVVVMAIDAVAAVVTSDPEDITALIDSANPPIRPAVKVV</sequence>
<accession>A0A8J3S735</accession>
<dbReference type="Proteomes" id="UP000655044">
    <property type="component" value="Unassembled WGS sequence"/>
</dbReference>
<reference evidence="6" key="1">
    <citation type="submission" date="2021-01" db="EMBL/GenBank/DDBJ databases">
        <title>Whole genome shotgun sequence of Planobispora rosea NBRC 15558.</title>
        <authorList>
            <person name="Komaki H."/>
            <person name="Tamura T."/>
        </authorList>
    </citation>
    <scope>NUCLEOTIDE SEQUENCE</scope>
    <source>
        <strain evidence="6">NBRC 15558</strain>
    </source>
</reference>
<dbReference type="Pfam" id="PF01850">
    <property type="entry name" value="PIN"/>
    <property type="match status" value="1"/>
</dbReference>
<evidence type="ECO:0000313" key="6">
    <source>
        <dbReference type="EMBL" id="GIH88034.1"/>
    </source>
</evidence>
<evidence type="ECO:0000256" key="4">
    <source>
        <dbReference type="ARBA" id="ARBA00022842"/>
    </source>
</evidence>
<dbReference type="InterPro" id="IPR029060">
    <property type="entry name" value="PIN-like_dom_sf"/>
</dbReference>
<keyword evidence="1" id="KW-0540">Nuclease</keyword>
<keyword evidence="3" id="KW-0378">Hydrolase</keyword>
<evidence type="ECO:0000259" key="5">
    <source>
        <dbReference type="Pfam" id="PF01850"/>
    </source>
</evidence>
<dbReference type="GO" id="GO:0016787">
    <property type="term" value="F:hydrolase activity"/>
    <property type="evidence" value="ECO:0007669"/>
    <property type="project" value="UniProtKB-KW"/>
</dbReference>
<dbReference type="InterPro" id="IPR002716">
    <property type="entry name" value="PIN_dom"/>
</dbReference>
<evidence type="ECO:0000313" key="7">
    <source>
        <dbReference type="Proteomes" id="UP000655044"/>
    </source>
</evidence>
<feature type="domain" description="PIN" evidence="5">
    <location>
        <begin position="12"/>
        <end position="114"/>
    </location>
</feature>